<reference evidence="2 3" key="1">
    <citation type="submission" date="2024-04" db="EMBL/GenBank/DDBJ databases">
        <title>Symmetric and asymmetric DNA N6-adenine methylation regulates different biological responses in Mucorales.</title>
        <authorList>
            <consortium name="Lawrence Berkeley National Laboratory"/>
            <person name="Lax C."/>
            <person name="Mondo S.J."/>
            <person name="Osorio-Concepcion M."/>
            <person name="Muszewska A."/>
            <person name="Corrochano-Luque M."/>
            <person name="Gutierrez G."/>
            <person name="Riley R."/>
            <person name="Lipzen A."/>
            <person name="Guo J."/>
            <person name="Hundley H."/>
            <person name="Amirebrahimi M."/>
            <person name="Ng V."/>
            <person name="Lorenzo-Gutierrez D."/>
            <person name="Binder U."/>
            <person name="Yang J."/>
            <person name="Song Y."/>
            <person name="Canovas D."/>
            <person name="Navarro E."/>
            <person name="Freitag M."/>
            <person name="Gabaldon T."/>
            <person name="Grigoriev I.V."/>
            <person name="Corrochano L.M."/>
            <person name="Nicolas F.E."/>
            <person name="Garre V."/>
        </authorList>
    </citation>
    <scope>NUCLEOTIDE SEQUENCE [LARGE SCALE GENOMIC DNA]</scope>
    <source>
        <strain evidence="2 3">L51</strain>
    </source>
</reference>
<protein>
    <submittedName>
        <fullName evidence="2">Uncharacterized protein</fullName>
    </submittedName>
</protein>
<proteinExistence type="predicted"/>
<evidence type="ECO:0000256" key="1">
    <source>
        <dbReference type="SAM" id="MobiDB-lite"/>
    </source>
</evidence>
<feature type="region of interest" description="Disordered" evidence="1">
    <location>
        <begin position="86"/>
        <end position="122"/>
    </location>
</feature>
<evidence type="ECO:0000313" key="3">
    <source>
        <dbReference type="Proteomes" id="UP001448207"/>
    </source>
</evidence>
<dbReference type="Proteomes" id="UP001448207">
    <property type="component" value="Unassembled WGS sequence"/>
</dbReference>
<comment type="caution">
    <text evidence="2">The sequence shown here is derived from an EMBL/GenBank/DDBJ whole genome shotgun (WGS) entry which is preliminary data.</text>
</comment>
<gene>
    <name evidence="2" type="ORF">J3Q64DRAFT_1846156</name>
</gene>
<accession>A0ABR3BAE6</accession>
<dbReference type="EMBL" id="JBCLYO010000002">
    <property type="protein sequence ID" value="KAL0093028.1"/>
    <property type="molecule type" value="Genomic_DNA"/>
</dbReference>
<organism evidence="2 3">
    <name type="scientific">Phycomyces blakesleeanus</name>
    <dbReference type="NCBI Taxonomy" id="4837"/>
    <lineage>
        <taxon>Eukaryota</taxon>
        <taxon>Fungi</taxon>
        <taxon>Fungi incertae sedis</taxon>
        <taxon>Mucoromycota</taxon>
        <taxon>Mucoromycotina</taxon>
        <taxon>Mucoromycetes</taxon>
        <taxon>Mucorales</taxon>
        <taxon>Phycomycetaceae</taxon>
        <taxon>Phycomyces</taxon>
    </lineage>
</organism>
<name>A0ABR3BAE6_PHYBL</name>
<evidence type="ECO:0000313" key="2">
    <source>
        <dbReference type="EMBL" id="KAL0093028.1"/>
    </source>
</evidence>
<sequence length="321" mass="37013">MVYVILIFKITKNIYKNQVKQIKRKEPMDRCDHSMSDIDENKALEQTFDVLLHKKLATQARELEESRNTARRYRAQVTRLRAGLEMIMAQSTTTTTTTTNDDDDDDADNNSNKNGIGSDKATEALKLLQKETERHAMDLERETKRQSLQIAALEHKVSNQTQINERKTPQPHNIIPQPHTLDKSTQCDLGVTQTALTSGAYDGSASRFSDPDGRRRLEMVFQIQHTRETRLLACRVMELEDELEHVYCHQQQHEYDKRQAELRQGVAERTLRQRESEHIRVREGLEGEIGQLKVKINSLEGEVVLVCQRQAMWMNSLGCKA</sequence>
<keyword evidence="3" id="KW-1185">Reference proteome</keyword>